<dbReference type="SUPFAM" id="SSF57414">
    <property type="entry name" value="Hairpin loop containing domain-like"/>
    <property type="match status" value="1"/>
</dbReference>
<feature type="region of interest" description="Disordered" evidence="3">
    <location>
        <begin position="241"/>
        <end position="318"/>
    </location>
</feature>
<evidence type="ECO:0000256" key="3">
    <source>
        <dbReference type="SAM" id="MobiDB-lite"/>
    </source>
</evidence>
<feature type="compositionally biased region" description="Polar residues" evidence="3">
    <location>
        <begin position="435"/>
        <end position="449"/>
    </location>
</feature>
<feature type="region of interest" description="Disordered" evidence="3">
    <location>
        <begin position="110"/>
        <end position="148"/>
    </location>
</feature>
<dbReference type="GO" id="GO:0005576">
    <property type="term" value="C:extracellular region"/>
    <property type="evidence" value="ECO:0007669"/>
    <property type="project" value="InterPro"/>
</dbReference>
<feature type="compositionally biased region" description="Low complexity" evidence="3">
    <location>
        <begin position="500"/>
        <end position="549"/>
    </location>
</feature>
<feature type="compositionally biased region" description="Low complexity" evidence="3">
    <location>
        <begin position="303"/>
        <end position="318"/>
    </location>
</feature>
<accession>A0A2K1QK44</accession>
<keyword evidence="6" id="KW-1185">Reference proteome</keyword>
<dbReference type="EMBL" id="NKHZ01000070">
    <property type="protein sequence ID" value="PNS15534.1"/>
    <property type="molecule type" value="Genomic_DNA"/>
</dbReference>
<feature type="region of interest" description="Disordered" evidence="3">
    <location>
        <begin position="418"/>
        <end position="549"/>
    </location>
</feature>
<sequence>MSTNEAGTSSSSTNSRLASQQISSSKSATSGATQSTTRQFSSSDSTTTRSIGTSASSSTAGQLSTSLGASMSKSATSTTLPPVKPTTTSNLSGSTTVMTQFSAKPTTIVSAASSSKSTTPVTPVDQFPTTSTPQKSSLATSAPAKTTSTLISTPSSTIAAQGSCASIAPQGSNSDYVTSGARWSVTCSTTLTGLKYAAFTSESFNACLFTCELSPICRGVNYQANLCTLYSIVSGSTPKAGHDCASKKTGQQTTASAVTTGGEKSTSQPKPSSSAPGSTEKTQSQFTTVARTSAEPGTTTARTLQSTPSSSSAKTSASATASVSSASRACTSMSTKAGVFRQDKGDDYAVFCEQGLTGTPVEQTYQRSYEDCLRQCDIVSSCAAFVYKRSDLMCSLLRDISGRKVQPGYDCGVSLTPESSTFSAKTTSKTASTTPVSPGQNFPSTTSESRSQKSTATTTLSTTVTSSRSTGDKEGPTSTKSSAQISQSGTFKTSSTQKITSAVASSTTSRAQTTSPAASATQGATTGTPRTITATGSSSPTSGSCTSVPVSNGVYRPASSRDYAIYCDSGIVGIPLQTVQRDTYSACLAECNTRILCRAFTFQTTKKTCTLLSVVGSKISNTGDFDSGVVVASLGTSKTVTSTQPSPTKSGNAAVSSNTSQTCCRARDTFQKLNGQRGYWLNCKKTTEVTYKDGSKGSSSAASSVHYEGIQNSAYGLCGTEECGQGQQPFDDADVKEHGKEKRSMRIEEGKRAKRGAAAGIRA</sequence>
<feature type="compositionally biased region" description="Polar residues" evidence="3">
    <location>
        <begin position="68"/>
        <end position="93"/>
    </location>
</feature>
<feature type="compositionally biased region" description="Polar residues" evidence="3">
    <location>
        <begin position="476"/>
        <end position="499"/>
    </location>
</feature>
<evidence type="ECO:0000313" key="5">
    <source>
        <dbReference type="EMBL" id="PNS15534.1"/>
    </source>
</evidence>
<feature type="region of interest" description="Disordered" evidence="3">
    <location>
        <begin position="727"/>
        <end position="763"/>
    </location>
</feature>
<dbReference type="InterPro" id="IPR000177">
    <property type="entry name" value="Apple"/>
</dbReference>
<dbReference type="SMART" id="SM00223">
    <property type="entry name" value="APPLE"/>
    <property type="match status" value="1"/>
</dbReference>
<gene>
    <name evidence="5" type="ORF">CAC42_793</name>
</gene>
<evidence type="ECO:0000313" key="6">
    <source>
        <dbReference type="Proteomes" id="UP000243797"/>
    </source>
</evidence>
<dbReference type="Pfam" id="PF00024">
    <property type="entry name" value="PAN_1"/>
    <property type="match status" value="2"/>
</dbReference>
<feature type="compositionally biased region" description="Low complexity" evidence="3">
    <location>
        <begin position="1"/>
        <end position="67"/>
    </location>
</feature>
<proteinExistence type="predicted"/>
<feature type="compositionally biased region" description="Low complexity" evidence="3">
    <location>
        <begin position="110"/>
        <end position="124"/>
    </location>
</feature>
<dbReference type="AlphaFoldDB" id="A0A2K1QK44"/>
<protein>
    <recommendedName>
        <fullName evidence="4">Apple domain-containing protein</fullName>
    </recommendedName>
</protein>
<feature type="domain" description="Apple" evidence="4">
    <location>
        <begin position="564"/>
        <end position="628"/>
    </location>
</feature>
<feature type="compositionally biased region" description="Polar residues" evidence="3">
    <location>
        <begin position="248"/>
        <end position="302"/>
    </location>
</feature>
<evidence type="ECO:0000259" key="4">
    <source>
        <dbReference type="SMART" id="SM00223"/>
    </source>
</evidence>
<feature type="compositionally biased region" description="Low complexity" evidence="3">
    <location>
        <begin position="452"/>
        <end position="469"/>
    </location>
</feature>
<keyword evidence="1" id="KW-0677">Repeat</keyword>
<dbReference type="OrthoDB" id="10671388at2759"/>
<feature type="region of interest" description="Disordered" evidence="3">
    <location>
        <begin position="1"/>
        <end position="93"/>
    </location>
</feature>
<keyword evidence="2" id="KW-1015">Disulfide bond</keyword>
<feature type="compositionally biased region" description="Low complexity" evidence="3">
    <location>
        <begin position="419"/>
        <end position="434"/>
    </location>
</feature>
<evidence type="ECO:0000256" key="2">
    <source>
        <dbReference type="ARBA" id="ARBA00023157"/>
    </source>
</evidence>
<dbReference type="STRING" id="2082308.A0A2K1QK44"/>
<feature type="compositionally biased region" description="Polar residues" evidence="3">
    <location>
        <begin position="127"/>
        <end position="145"/>
    </location>
</feature>
<dbReference type="InterPro" id="IPR003609">
    <property type="entry name" value="Pan_app"/>
</dbReference>
<comment type="caution">
    <text evidence="5">The sequence shown here is derived from an EMBL/GenBank/DDBJ whole genome shotgun (WGS) entry which is preliminary data.</text>
</comment>
<name>A0A2K1QK44_9PEZI</name>
<evidence type="ECO:0000256" key="1">
    <source>
        <dbReference type="ARBA" id="ARBA00022737"/>
    </source>
</evidence>
<dbReference type="GO" id="GO:0006508">
    <property type="term" value="P:proteolysis"/>
    <property type="evidence" value="ECO:0007669"/>
    <property type="project" value="InterPro"/>
</dbReference>
<dbReference type="Proteomes" id="UP000243797">
    <property type="component" value="Unassembled WGS sequence"/>
</dbReference>
<organism evidence="5 6">
    <name type="scientific">Sphaceloma murrayae</name>
    <dbReference type="NCBI Taxonomy" id="2082308"/>
    <lineage>
        <taxon>Eukaryota</taxon>
        <taxon>Fungi</taxon>
        <taxon>Dikarya</taxon>
        <taxon>Ascomycota</taxon>
        <taxon>Pezizomycotina</taxon>
        <taxon>Dothideomycetes</taxon>
        <taxon>Dothideomycetidae</taxon>
        <taxon>Myriangiales</taxon>
        <taxon>Elsinoaceae</taxon>
        <taxon>Sphaceloma</taxon>
    </lineage>
</organism>
<reference evidence="5 6" key="1">
    <citation type="submission" date="2017-06" db="EMBL/GenBank/DDBJ databases">
        <title>Draft genome sequence of a variant of Elsinoe murrayae.</title>
        <authorList>
            <person name="Cheng Q."/>
        </authorList>
    </citation>
    <scope>NUCLEOTIDE SEQUENCE [LARGE SCALE GENOMIC DNA]</scope>
    <source>
        <strain evidence="5 6">CQ-2017a</strain>
    </source>
</reference>
<dbReference type="Gene3D" id="3.50.4.10">
    <property type="entry name" value="Hepatocyte Growth Factor"/>
    <property type="match status" value="1"/>
</dbReference>
<feature type="compositionally biased region" description="Basic and acidic residues" evidence="3">
    <location>
        <begin position="733"/>
        <end position="751"/>
    </location>
</feature>
<dbReference type="InParanoid" id="A0A2K1QK44"/>